<keyword evidence="9" id="KW-1185">Reference proteome</keyword>
<proteinExistence type="inferred from homology"/>
<feature type="compositionally biased region" description="Acidic residues" evidence="7">
    <location>
        <begin position="275"/>
        <end position="289"/>
    </location>
</feature>
<reference evidence="8 9" key="1">
    <citation type="journal article" date="2021" name="Nat. Plants">
        <title>The Taxus genome provides insights into paclitaxel biosynthesis.</title>
        <authorList>
            <person name="Xiong X."/>
            <person name="Gou J."/>
            <person name="Liao Q."/>
            <person name="Li Y."/>
            <person name="Zhou Q."/>
            <person name="Bi G."/>
            <person name="Li C."/>
            <person name="Du R."/>
            <person name="Wang X."/>
            <person name="Sun T."/>
            <person name="Guo L."/>
            <person name="Liang H."/>
            <person name="Lu P."/>
            <person name="Wu Y."/>
            <person name="Zhang Z."/>
            <person name="Ro D.K."/>
            <person name="Shang Y."/>
            <person name="Huang S."/>
            <person name="Yan J."/>
        </authorList>
    </citation>
    <scope>NUCLEOTIDE SEQUENCE [LARGE SCALE GENOMIC DNA]</scope>
    <source>
        <strain evidence="8">Ta-2019</strain>
    </source>
</reference>
<organism evidence="8 9">
    <name type="scientific">Taxus chinensis</name>
    <name type="common">Chinese yew</name>
    <name type="synonym">Taxus wallichiana var. chinensis</name>
    <dbReference type="NCBI Taxonomy" id="29808"/>
    <lineage>
        <taxon>Eukaryota</taxon>
        <taxon>Viridiplantae</taxon>
        <taxon>Streptophyta</taxon>
        <taxon>Embryophyta</taxon>
        <taxon>Tracheophyta</taxon>
        <taxon>Spermatophyta</taxon>
        <taxon>Pinopsida</taxon>
        <taxon>Pinidae</taxon>
        <taxon>Conifers II</taxon>
        <taxon>Cupressales</taxon>
        <taxon>Taxaceae</taxon>
        <taxon>Taxus</taxon>
    </lineage>
</organism>
<dbReference type="OMA" id="HFAEDFG"/>
<dbReference type="GO" id="GO:0005732">
    <property type="term" value="C:sno(s)RNA-containing ribonucleoprotein complex"/>
    <property type="evidence" value="ECO:0007669"/>
    <property type="project" value="InterPro"/>
</dbReference>
<evidence type="ECO:0000256" key="5">
    <source>
        <dbReference type="ARBA" id="ARBA00023274"/>
    </source>
</evidence>
<feature type="compositionally biased region" description="Basic and acidic residues" evidence="7">
    <location>
        <begin position="290"/>
        <end position="308"/>
    </location>
</feature>
<evidence type="ECO:0000256" key="4">
    <source>
        <dbReference type="ARBA" id="ARBA00023242"/>
    </source>
</evidence>
<evidence type="ECO:0000313" key="8">
    <source>
        <dbReference type="EMBL" id="KAH9325546.1"/>
    </source>
</evidence>
<accession>A0AA38GM90</accession>
<name>A0AA38GM90_TAXCH</name>
<protein>
    <submittedName>
        <fullName evidence="8">Uncharacterized protein</fullName>
    </submittedName>
</protein>
<feature type="compositionally biased region" description="Acidic residues" evidence="7">
    <location>
        <begin position="210"/>
        <end position="235"/>
    </location>
</feature>
<feature type="non-terminal residue" evidence="8">
    <location>
        <position position="1"/>
    </location>
</feature>
<feature type="compositionally biased region" description="Basic and acidic residues" evidence="7">
    <location>
        <begin position="543"/>
        <end position="560"/>
    </location>
</feature>
<dbReference type="PIRSF" id="PIRSF017300">
    <property type="entry name" value="snoRNP_Mpp10"/>
    <property type="match status" value="1"/>
</dbReference>
<keyword evidence="4" id="KW-0539">Nucleus</keyword>
<comment type="similarity">
    <text evidence="6">Belongs to the MPP10 family.</text>
</comment>
<dbReference type="GO" id="GO:0034457">
    <property type="term" value="C:Mpp10 complex"/>
    <property type="evidence" value="ECO:0007669"/>
    <property type="project" value="InterPro"/>
</dbReference>
<dbReference type="PANTHER" id="PTHR17039">
    <property type="entry name" value="U3 SMALL NUCLEOLAR RIBONUCLEOPROTEIN PROTEIN MPP10"/>
    <property type="match status" value="1"/>
</dbReference>
<dbReference type="Pfam" id="PF04006">
    <property type="entry name" value="Mpp10"/>
    <property type="match status" value="1"/>
</dbReference>
<evidence type="ECO:0000256" key="2">
    <source>
        <dbReference type="ARBA" id="ARBA00022517"/>
    </source>
</evidence>
<dbReference type="PANTHER" id="PTHR17039:SF0">
    <property type="entry name" value="U3 SMALL NUCLEOLAR RIBONUCLEOPROTEIN PROTEIN MPP10"/>
    <property type="match status" value="1"/>
</dbReference>
<feature type="compositionally biased region" description="Basic and acidic residues" evidence="7">
    <location>
        <begin position="174"/>
        <end position="209"/>
    </location>
</feature>
<evidence type="ECO:0000256" key="6">
    <source>
        <dbReference type="ARBA" id="ARBA00029455"/>
    </source>
</evidence>
<feature type="region of interest" description="Disordered" evidence="7">
    <location>
        <begin position="1"/>
        <end position="43"/>
    </location>
</feature>
<feature type="compositionally biased region" description="Basic and acidic residues" evidence="7">
    <location>
        <begin position="236"/>
        <end position="252"/>
    </location>
</feature>
<sequence length="570" mass="64355">LQHPDPSKGKKKSSGMGAEEAKTLEASGNVSLDSIKQSSPPLWLAPSSHLSADARTASKYLFSRILPHAPKCPLSDLLTDNFDAEQIWQQIDLQAQPLLSSLESRLKNLCKTSTDLQLVDGLDEPEKLSDEEEKEDDDGADVDMEDADLNAESDEQEEEEAPSQSEESQEEEDNGKAEGVEDRFLKINDLEKFLVEAEHSFDPPKHKSDDEDEDEEDEEEEEADHEDMDEEEIDDDFGKRGQHDKSSKRPMYEDFFGGKKRAKLKSFSPSHSDSDDMESGDDDNNDEELDAKQPKEKSSTHERQMEKIHKKIEELEKANLETKAWTMQGEVTATKRPKNSALEVELEFDHNMRPAPVITEEVTASLEDIIKRRIAEEQFDDVQRKPALPSTAPKERIELDENRSEKGLAEIYEAEYMQRTGLAVAPPSLSDALKIEAALLFKKLCVKLDALSHFQFTPKPVIEDMSIQANVPALAMEEVAPLAVSEASMLAPEELFAGEGAVKEDAELTREDRKHLRAKIKRKFKAVKANKEIEKKTQIQYKGTDKEKGYWESKPKDQKHAQTRYGKSSK</sequence>
<evidence type="ECO:0000256" key="7">
    <source>
        <dbReference type="SAM" id="MobiDB-lite"/>
    </source>
</evidence>
<dbReference type="Proteomes" id="UP000824469">
    <property type="component" value="Unassembled WGS sequence"/>
</dbReference>
<dbReference type="InterPro" id="IPR012173">
    <property type="entry name" value="Mpp10"/>
</dbReference>
<evidence type="ECO:0000256" key="3">
    <source>
        <dbReference type="ARBA" id="ARBA00022552"/>
    </source>
</evidence>
<evidence type="ECO:0000256" key="1">
    <source>
        <dbReference type="ARBA" id="ARBA00004604"/>
    </source>
</evidence>
<comment type="caution">
    <text evidence="8">The sequence shown here is derived from an EMBL/GenBank/DDBJ whole genome shotgun (WGS) entry which is preliminary data.</text>
</comment>
<evidence type="ECO:0000313" key="9">
    <source>
        <dbReference type="Proteomes" id="UP000824469"/>
    </source>
</evidence>
<feature type="non-terminal residue" evidence="8">
    <location>
        <position position="570"/>
    </location>
</feature>
<dbReference type="AlphaFoldDB" id="A0AA38GM90"/>
<comment type="subcellular location">
    <subcellularLocation>
        <location evidence="1">Nucleus</location>
        <location evidence="1">Nucleolus</location>
    </subcellularLocation>
</comment>
<keyword evidence="3" id="KW-0698">rRNA processing</keyword>
<feature type="region of interest" description="Disordered" evidence="7">
    <location>
        <begin position="543"/>
        <end position="570"/>
    </location>
</feature>
<dbReference type="GO" id="GO:0032040">
    <property type="term" value="C:small-subunit processome"/>
    <property type="evidence" value="ECO:0007669"/>
    <property type="project" value="TreeGrafter"/>
</dbReference>
<feature type="compositionally biased region" description="Polar residues" evidence="7">
    <location>
        <begin position="26"/>
        <end position="40"/>
    </location>
</feature>
<feature type="compositionally biased region" description="Acidic residues" evidence="7">
    <location>
        <begin position="129"/>
        <end position="173"/>
    </location>
</feature>
<keyword evidence="2" id="KW-0690">Ribosome biogenesis</keyword>
<dbReference type="GO" id="GO:0006364">
    <property type="term" value="P:rRNA processing"/>
    <property type="evidence" value="ECO:0007669"/>
    <property type="project" value="UniProtKB-KW"/>
</dbReference>
<feature type="region of interest" description="Disordered" evidence="7">
    <location>
        <begin position="120"/>
        <end position="308"/>
    </location>
</feature>
<gene>
    <name evidence="8" type="ORF">KI387_005724</name>
</gene>
<dbReference type="EMBL" id="JAHRHJ020000002">
    <property type="protein sequence ID" value="KAH9325546.1"/>
    <property type="molecule type" value="Genomic_DNA"/>
</dbReference>
<keyword evidence="5" id="KW-0687">Ribonucleoprotein</keyword>